<dbReference type="InterPro" id="IPR000531">
    <property type="entry name" value="Beta-barrel_TonB"/>
</dbReference>
<dbReference type="Pfam" id="PF13715">
    <property type="entry name" value="CarbopepD_reg_2"/>
    <property type="match status" value="1"/>
</dbReference>
<dbReference type="InterPro" id="IPR008969">
    <property type="entry name" value="CarboxyPept-like_regulatory"/>
</dbReference>
<evidence type="ECO:0000259" key="13">
    <source>
        <dbReference type="Pfam" id="PF07715"/>
    </source>
</evidence>
<proteinExistence type="inferred from homology"/>
<dbReference type="Gene3D" id="2.60.40.1120">
    <property type="entry name" value="Carboxypeptidase-like, regulatory domain"/>
    <property type="match status" value="1"/>
</dbReference>
<accession>A0A939GBL9</accession>
<evidence type="ECO:0000313" key="14">
    <source>
        <dbReference type="EMBL" id="MBO0933870.1"/>
    </source>
</evidence>
<evidence type="ECO:0000256" key="8">
    <source>
        <dbReference type="PROSITE-ProRule" id="PRU01360"/>
    </source>
</evidence>
<dbReference type="GO" id="GO:0009279">
    <property type="term" value="C:cell outer membrane"/>
    <property type="evidence" value="ECO:0007669"/>
    <property type="project" value="UniProtKB-SubCell"/>
</dbReference>
<dbReference type="AlphaFoldDB" id="A0A939GBL9"/>
<comment type="subcellular location">
    <subcellularLocation>
        <location evidence="1 8">Cell outer membrane</location>
        <topology evidence="1 8">Multi-pass membrane protein</topology>
    </subcellularLocation>
</comment>
<evidence type="ECO:0000256" key="4">
    <source>
        <dbReference type="ARBA" id="ARBA00022692"/>
    </source>
</evidence>
<dbReference type="PROSITE" id="PS52016">
    <property type="entry name" value="TONB_DEPENDENT_REC_3"/>
    <property type="match status" value="1"/>
</dbReference>
<dbReference type="Gene3D" id="2.40.170.20">
    <property type="entry name" value="TonB-dependent receptor, beta-barrel domain"/>
    <property type="match status" value="1"/>
</dbReference>
<feature type="region of interest" description="Disordered" evidence="10">
    <location>
        <begin position="951"/>
        <end position="971"/>
    </location>
</feature>
<dbReference type="InterPro" id="IPR023996">
    <property type="entry name" value="TonB-dep_OMP_SusC/RagA"/>
</dbReference>
<reference evidence="14 15" key="1">
    <citation type="submission" date="2021-03" db="EMBL/GenBank/DDBJ databases">
        <title>Fibrella sp. HMF5036 genome sequencing and assembly.</title>
        <authorList>
            <person name="Kang H."/>
            <person name="Kim H."/>
            <person name="Bae S."/>
            <person name="Joh K."/>
        </authorList>
    </citation>
    <scope>NUCLEOTIDE SEQUENCE [LARGE SCALE GENOMIC DNA]</scope>
    <source>
        <strain evidence="14 15">HMF5036</strain>
    </source>
</reference>
<comment type="caution">
    <text evidence="14">The sequence shown here is derived from an EMBL/GenBank/DDBJ whole genome shotgun (WGS) entry which is preliminary data.</text>
</comment>
<dbReference type="InterPro" id="IPR023997">
    <property type="entry name" value="TonB-dep_OMP_SusC/RagA_CS"/>
</dbReference>
<sequence>MTLIRYLSRLMPVILSAFLGLAGTVHAQNRILTGRVTDAGDNKGLPGVNVLIKGSAVGTTTNTEGNFQLNLPNGATTLVFSSVGYTAQETAIGNSSVLNITLQADTRSLNEVVVVGYGQKNSRKLTESIGTVQAKDITRLPVASPEAAIQGRVSGVQITNVDGTPGGPVAIRIRGVSTVGNNQPLFVVDGVPIGDGTGNQINPADIENISVLKDASSASIYGLRASNGVILITTKRGKSGKPRVNFDVYSGVQNFPKFYEMNSTAQYVALAQESFDNANNQSGAKPGTSDFLQLPTDLRPGGKLLGIDNREVWRDAVVQRNAPITNYNLSLSGGNENSNYFVSAGLFQQKSMVKKWDLTRYSFRINSDHRVGKRLKIGQALTIAYAQTERGSNAGGDGFLYSASATMPPFFSYRDENNSIPGNRYGYSGNASVAGLIILNTPGINQVVTSTDRSLRLLGNLYGELELIKGLKLRSVAALDFGTSRNTSWQPGYTLAELGQERNTNGYNDSRGEGVQQVFTNTLNYDGVFGSHTINAVAGMEYQQIQGNNLSYSGANYSSTDPNFYQSIRNQQGNSDGKGGFVFNNAGSGLYQRAYFAYFGRVSYDYKDKYLVTATARYDMSSNFAPENRARLFPAISAAWRISNEDFFKNKLPFITDLKLRGSWGQLGNDRIGLDFPYVARVSQYPWYTIGAAQTTLKGSGVPALINRALRWEVNESIDAGFDVTFFGKLNVLATYYNRDTKDFLYSLPVNLTSGFENIPVNLGQVNNRGIELETSYRTTLGKGATIELFGNITTIRNRLVALAPGVQEFINSDYRTAVGFPIGYFYGYRTLGIYQNSAATDKAIPDKRANDKKPVPGDVIFEDNNGPGKDGELFSGAPDGKIDVEDRTFLGKTIPDFFYGFGVNAGWKGFDLSLLFQGVAGASVYNQFRQGGENLGGVGRNQLASTANRWRGEGTSSEMPRATANDQNNNGRFSDRWVEDASFLRFKNVQLGYSLPRVLLDKIKVFQGARVYMAATNLFRITKYQGLDPEVVSFGNPASQLFAGTDPGNIPQPVTVQLGANLTF</sequence>
<evidence type="ECO:0000256" key="7">
    <source>
        <dbReference type="ARBA" id="ARBA00023237"/>
    </source>
</evidence>
<feature type="signal peptide" evidence="11">
    <location>
        <begin position="1"/>
        <end position="27"/>
    </location>
</feature>
<keyword evidence="11" id="KW-0732">Signal</keyword>
<keyword evidence="14" id="KW-0675">Receptor</keyword>
<gene>
    <name evidence="14" type="ORF">J2I48_22870</name>
</gene>
<keyword evidence="5 9" id="KW-0798">TonB box</keyword>
<keyword evidence="15" id="KW-1185">Reference proteome</keyword>
<dbReference type="NCBIfam" id="TIGR04056">
    <property type="entry name" value="OMP_RagA_SusC"/>
    <property type="match status" value="1"/>
</dbReference>
<dbReference type="InterPro" id="IPR012910">
    <property type="entry name" value="Plug_dom"/>
</dbReference>
<dbReference type="RefSeq" id="WP_207337834.1">
    <property type="nucleotide sequence ID" value="NZ_JAFMYU010000023.1"/>
</dbReference>
<dbReference type="EMBL" id="JAFMYU010000023">
    <property type="protein sequence ID" value="MBO0933870.1"/>
    <property type="molecule type" value="Genomic_DNA"/>
</dbReference>
<keyword evidence="4 8" id="KW-0812">Transmembrane</keyword>
<evidence type="ECO:0000256" key="11">
    <source>
        <dbReference type="SAM" id="SignalP"/>
    </source>
</evidence>
<dbReference type="Proteomes" id="UP000664795">
    <property type="component" value="Unassembled WGS sequence"/>
</dbReference>
<organism evidence="14 15">
    <name type="scientific">Fibrella aquatilis</name>
    <dbReference type="NCBI Taxonomy" id="2817059"/>
    <lineage>
        <taxon>Bacteria</taxon>
        <taxon>Pseudomonadati</taxon>
        <taxon>Bacteroidota</taxon>
        <taxon>Cytophagia</taxon>
        <taxon>Cytophagales</taxon>
        <taxon>Spirosomataceae</taxon>
        <taxon>Fibrella</taxon>
    </lineage>
</organism>
<dbReference type="Pfam" id="PF00593">
    <property type="entry name" value="TonB_dep_Rec_b-barrel"/>
    <property type="match status" value="1"/>
</dbReference>
<evidence type="ECO:0000256" key="1">
    <source>
        <dbReference type="ARBA" id="ARBA00004571"/>
    </source>
</evidence>
<keyword evidence="7 8" id="KW-0998">Cell outer membrane</keyword>
<dbReference type="Gene3D" id="2.170.130.10">
    <property type="entry name" value="TonB-dependent receptor, plug domain"/>
    <property type="match status" value="1"/>
</dbReference>
<evidence type="ECO:0000313" key="15">
    <source>
        <dbReference type="Proteomes" id="UP000664795"/>
    </source>
</evidence>
<evidence type="ECO:0000256" key="2">
    <source>
        <dbReference type="ARBA" id="ARBA00022448"/>
    </source>
</evidence>
<dbReference type="NCBIfam" id="TIGR04057">
    <property type="entry name" value="SusC_RagA_signa"/>
    <property type="match status" value="1"/>
</dbReference>
<dbReference type="InterPro" id="IPR036942">
    <property type="entry name" value="Beta-barrel_TonB_sf"/>
</dbReference>
<protein>
    <submittedName>
        <fullName evidence="14">TonB-dependent receptor</fullName>
    </submittedName>
</protein>
<comment type="similarity">
    <text evidence="8 9">Belongs to the TonB-dependent receptor family.</text>
</comment>
<dbReference type="InterPro" id="IPR037066">
    <property type="entry name" value="Plug_dom_sf"/>
</dbReference>
<dbReference type="SUPFAM" id="SSF49464">
    <property type="entry name" value="Carboxypeptidase regulatory domain-like"/>
    <property type="match status" value="1"/>
</dbReference>
<evidence type="ECO:0000256" key="10">
    <source>
        <dbReference type="SAM" id="MobiDB-lite"/>
    </source>
</evidence>
<feature type="domain" description="TonB-dependent receptor plug" evidence="13">
    <location>
        <begin position="123"/>
        <end position="229"/>
    </location>
</feature>
<evidence type="ECO:0000256" key="6">
    <source>
        <dbReference type="ARBA" id="ARBA00023136"/>
    </source>
</evidence>
<name>A0A939GBL9_9BACT</name>
<feature type="chain" id="PRO_5036752484" evidence="11">
    <location>
        <begin position="28"/>
        <end position="1065"/>
    </location>
</feature>
<evidence type="ECO:0000256" key="5">
    <source>
        <dbReference type="ARBA" id="ARBA00023077"/>
    </source>
</evidence>
<dbReference type="SUPFAM" id="SSF56935">
    <property type="entry name" value="Porins"/>
    <property type="match status" value="1"/>
</dbReference>
<feature type="domain" description="TonB-dependent receptor-like beta-barrel" evidence="12">
    <location>
        <begin position="438"/>
        <end position="1018"/>
    </location>
</feature>
<evidence type="ECO:0000256" key="9">
    <source>
        <dbReference type="RuleBase" id="RU003357"/>
    </source>
</evidence>
<evidence type="ECO:0000259" key="12">
    <source>
        <dbReference type="Pfam" id="PF00593"/>
    </source>
</evidence>
<evidence type="ECO:0000256" key="3">
    <source>
        <dbReference type="ARBA" id="ARBA00022452"/>
    </source>
</evidence>
<dbReference type="Pfam" id="PF07715">
    <property type="entry name" value="Plug"/>
    <property type="match status" value="1"/>
</dbReference>
<keyword evidence="2 8" id="KW-0813">Transport</keyword>
<dbReference type="InterPro" id="IPR039426">
    <property type="entry name" value="TonB-dep_rcpt-like"/>
</dbReference>
<keyword evidence="6 8" id="KW-0472">Membrane</keyword>
<keyword evidence="3 8" id="KW-1134">Transmembrane beta strand</keyword>